<protein>
    <submittedName>
        <fullName evidence="2">Cellobiose-binding protein</fullName>
    </submittedName>
</protein>
<name>A0A1G9VVM9_ALLAB</name>
<evidence type="ECO:0000313" key="3">
    <source>
        <dbReference type="Proteomes" id="UP000183376"/>
    </source>
</evidence>
<dbReference type="RefSeq" id="WP_030431434.1">
    <property type="nucleotide sequence ID" value="NZ_JOEF01000019.1"/>
</dbReference>
<evidence type="ECO:0000313" key="2">
    <source>
        <dbReference type="EMBL" id="SDM76309.1"/>
    </source>
</evidence>
<dbReference type="InterPro" id="IPR050490">
    <property type="entry name" value="Bact_solute-bd_prot1"/>
</dbReference>
<dbReference type="EMBL" id="LT629701">
    <property type="protein sequence ID" value="SDM76309.1"/>
    <property type="molecule type" value="Genomic_DNA"/>
</dbReference>
<dbReference type="Pfam" id="PF13416">
    <property type="entry name" value="SBP_bac_8"/>
    <property type="match status" value="1"/>
</dbReference>
<proteinExistence type="predicted"/>
<dbReference type="PROSITE" id="PS51257">
    <property type="entry name" value="PROKAR_LIPOPROTEIN"/>
    <property type="match status" value="1"/>
</dbReference>
<accession>A0A1G9VVM9</accession>
<organism evidence="2 3">
    <name type="scientific">Allokutzneria albata</name>
    <name type="common">Kibdelosporangium albatum</name>
    <dbReference type="NCBI Taxonomy" id="211114"/>
    <lineage>
        <taxon>Bacteria</taxon>
        <taxon>Bacillati</taxon>
        <taxon>Actinomycetota</taxon>
        <taxon>Actinomycetes</taxon>
        <taxon>Pseudonocardiales</taxon>
        <taxon>Pseudonocardiaceae</taxon>
        <taxon>Allokutzneria</taxon>
    </lineage>
</organism>
<dbReference type="PANTHER" id="PTHR43649">
    <property type="entry name" value="ARABINOSE-BINDING PROTEIN-RELATED"/>
    <property type="match status" value="1"/>
</dbReference>
<keyword evidence="3" id="KW-1185">Reference proteome</keyword>
<sequence>MRNRTVRVAVAACAAALVGTGLAACGGGSGSGQTRITIATFADFGYEDLFAEYEKAHPGIKLENRKLEFDAHHSQLATQLAGGKGAADVVAVEEGWLPKFRTSKDKFVNLAEYGAKDLAGQWLDWKWNQGVTDNGSYVLGVGTDVGSLAVCYRKDLFEQAGLPTERSEVSKLWPSWEDYAKVADRFAEKKPDVKFVSAAEQVFLAMLNQAGEGFFAKADDSFVADTNPKVRAAFDLSAGLAAKGRTSGVKPFSQQWTVGLKQGGFATEVCPAWALAQIAEGAGEGAKGKWDVASVPGNGGNWGGSFLMVPKQGKNIKEAAEVAKWLTAPEQQKKIFDKTGNLPSQPSVLRDTVVQGKTNEYFSGAPVGQIFAASAESLKPNYRGTQDSLVRPKFQEALLRVEQGKQQPQEALAQALSQSRAELK</sequence>
<dbReference type="Gene3D" id="3.40.190.10">
    <property type="entry name" value="Periplasmic binding protein-like II"/>
    <property type="match status" value="1"/>
</dbReference>
<evidence type="ECO:0000256" key="1">
    <source>
        <dbReference type="SAM" id="SignalP"/>
    </source>
</evidence>
<dbReference type="OrthoDB" id="3226017at2"/>
<gene>
    <name evidence="2" type="ORF">SAMN04489726_3262</name>
</gene>
<dbReference type="SUPFAM" id="SSF53850">
    <property type="entry name" value="Periplasmic binding protein-like II"/>
    <property type="match status" value="1"/>
</dbReference>
<dbReference type="STRING" id="211114.SAMN04489726_3262"/>
<feature type="chain" id="PRO_5009245805" evidence="1">
    <location>
        <begin position="24"/>
        <end position="424"/>
    </location>
</feature>
<dbReference type="Proteomes" id="UP000183376">
    <property type="component" value="Chromosome I"/>
</dbReference>
<keyword evidence="1" id="KW-0732">Signal</keyword>
<dbReference type="AlphaFoldDB" id="A0A1G9VVM9"/>
<dbReference type="InterPro" id="IPR006059">
    <property type="entry name" value="SBP"/>
</dbReference>
<reference evidence="2 3" key="1">
    <citation type="submission" date="2016-10" db="EMBL/GenBank/DDBJ databases">
        <authorList>
            <person name="de Groot N.N."/>
        </authorList>
    </citation>
    <scope>NUCLEOTIDE SEQUENCE [LARGE SCALE GENOMIC DNA]</scope>
    <source>
        <strain evidence="2 3">DSM 44149</strain>
    </source>
</reference>
<feature type="signal peptide" evidence="1">
    <location>
        <begin position="1"/>
        <end position="23"/>
    </location>
</feature>
<dbReference type="PANTHER" id="PTHR43649:SF32">
    <property type="entry name" value="SUGAR BINDING SECRETED PROTEIN"/>
    <property type="match status" value="1"/>
</dbReference>
<dbReference type="eggNOG" id="COG1653">
    <property type="taxonomic scope" value="Bacteria"/>
</dbReference>